<sequence>MVMINWKPDEAWLAPRVMSSWWSPAAAVLLWRRLRGTANSGDPSFLRSGHRTKSYRDVQNWTPNAGCYELPISQNSTEPTDAIPVLRLLDSCLLM</sequence>
<accession>A0A0D9YMQ4</accession>
<keyword evidence="2" id="KW-1185">Reference proteome</keyword>
<reference evidence="1" key="1">
    <citation type="submission" date="2015-04" db="UniProtKB">
        <authorList>
            <consortium name="EnsemblPlants"/>
        </authorList>
    </citation>
    <scope>IDENTIFICATION</scope>
</reference>
<dbReference type="Gramene" id="OGLUM02G04780.3">
    <property type="protein sequence ID" value="OGLUM02G04780.3"/>
    <property type="gene ID" value="OGLUM02G04780"/>
</dbReference>
<reference evidence="1" key="2">
    <citation type="submission" date="2018-05" db="EMBL/GenBank/DDBJ databases">
        <title>OgluRS3 (Oryza glumaepatula Reference Sequence Version 3).</title>
        <authorList>
            <person name="Zhang J."/>
            <person name="Kudrna D."/>
            <person name="Lee S."/>
            <person name="Talag J."/>
            <person name="Welchert J."/>
            <person name="Wing R.A."/>
        </authorList>
    </citation>
    <scope>NUCLEOTIDE SEQUENCE [LARGE SCALE GENOMIC DNA]</scope>
</reference>
<dbReference type="HOGENOM" id="CLU_2531134_0_0_1"/>
<name>A0A0D9YMQ4_9ORYZ</name>
<dbReference type="AlphaFoldDB" id="A0A0D9YMQ4"/>
<proteinExistence type="predicted"/>
<evidence type="ECO:0000313" key="2">
    <source>
        <dbReference type="Proteomes" id="UP000026961"/>
    </source>
</evidence>
<dbReference type="EnsemblPlants" id="OGLUM02G04780.3">
    <property type="protein sequence ID" value="OGLUM02G04780.3"/>
    <property type="gene ID" value="OGLUM02G04780"/>
</dbReference>
<organism evidence="1">
    <name type="scientific">Oryza glumipatula</name>
    <dbReference type="NCBI Taxonomy" id="40148"/>
    <lineage>
        <taxon>Eukaryota</taxon>
        <taxon>Viridiplantae</taxon>
        <taxon>Streptophyta</taxon>
        <taxon>Embryophyta</taxon>
        <taxon>Tracheophyta</taxon>
        <taxon>Spermatophyta</taxon>
        <taxon>Magnoliopsida</taxon>
        <taxon>Liliopsida</taxon>
        <taxon>Poales</taxon>
        <taxon>Poaceae</taxon>
        <taxon>BOP clade</taxon>
        <taxon>Oryzoideae</taxon>
        <taxon>Oryzeae</taxon>
        <taxon>Oryzinae</taxon>
        <taxon>Oryza</taxon>
    </lineage>
</organism>
<dbReference type="Proteomes" id="UP000026961">
    <property type="component" value="Chromosome 2"/>
</dbReference>
<evidence type="ECO:0000313" key="1">
    <source>
        <dbReference type="EnsemblPlants" id="OGLUM02G04780.3"/>
    </source>
</evidence>
<protein>
    <submittedName>
        <fullName evidence="1">Uncharacterized protein</fullName>
    </submittedName>
</protein>